<dbReference type="SUPFAM" id="SSF46785">
    <property type="entry name" value="Winged helix' DNA-binding domain"/>
    <property type="match status" value="1"/>
</dbReference>
<organism evidence="2 3">
    <name type="scientific">Conexibacter stalactiti</name>
    <dbReference type="NCBI Taxonomy" id="1940611"/>
    <lineage>
        <taxon>Bacteria</taxon>
        <taxon>Bacillati</taxon>
        <taxon>Actinomycetota</taxon>
        <taxon>Thermoleophilia</taxon>
        <taxon>Solirubrobacterales</taxon>
        <taxon>Conexibacteraceae</taxon>
        <taxon>Conexibacter</taxon>
    </lineage>
</organism>
<dbReference type="Gene3D" id="1.10.10.10">
    <property type="entry name" value="Winged helix-like DNA-binding domain superfamily/Winged helix DNA-binding domain"/>
    <property type="match status" value="1"/>
</dbReference>
<dbReference type="InterPro" id="IPR039422">
    <property type="entry name" value="MarR/SlyA-like"/>
</dbReference>
<dbReference type="PANTHER" id="PTHR33164">
    <property type="entry name" value="TRANSCRIPTIONAL REGULATOR, MARR FAMILY"/>
    <property type="match status" value="1"/>
</dbReference>
<dbReference type="PROSITE" id="PS50995">
    <property type="entry name" value="HTH_MARR_2"/>
    <property type="match status" value="1"/>
</dbReference>
<keyword evidence="3" id="KW-1185">Reference proteome</keyword>
<dbReference type="Proteomes" id="UP001284601">
    <property type="component" value="Unassembled WGS sequence"/>
</dbReference>
<dbReference type="InterPro" id="IPR036390">
    <property type="entry name" value="WH_DNA-bd_sf"/>
</dbReference>
<protein>
    <submittedName>
        <fullName evidence="2">MarR family transcriptional regulator</fullName>
    </submittedName>
</protein>
<feature type="domain" description="HTH marR-type" evidence="1">
    <location>
        <begin position="21"/>
        <end position="157"/>
    </location>
</feature>
<dbReference type="EMBL" id="JAWSTH010000123">
    <property type="protein sequence ID" value="MDW5598172.1"/>
    <property type="molecule type" value="Genomic_DNA"/>
</dbReference>
<dbReference type="PANTHER" id="PTHR33164:SF99">
    <property type="entry name" value="MARR FAMILY REGULATORY PROTEIN"/>
    <property type="match status" value="1"/>
</dbReference>
<dbReference type="Pfam" id="PF12802">
    <property type="entry name" value="MarR_2"/>
    <property type="match status" value="1"/>
</dbReference>
<dbReference type="RefSeq" id="WP_318600642.1">
    <property type="nucleotide sequence ID" value="NZ_JAWSTH010000123.1"/>
</dbReference>
<dbReference type="PRINTS" id="PR00598">
    <property type="entry name" value="HTHMARR"/>
</dbReference>
<accession>A0ABU4HXW9</accession>
<evidence type="ECO:0000313" key="2">
    <source>
        <dbReference type="EMBL" id="MDW5598172.1"/>
    </source>
</evidence>
<sequence>MSATDLRPGQETPSGGLDATELGAWKGLLRVHASLMKSLDAELEATHRLPLTSYEVLIQLADAPERKMRMCDLADSVLLSRSGMSRLVDRLERDGLLERAACPNDARGSFAVLTDAGAELLDAARPTHHEGIRRGFLAHFSEGELEQLAAYWSRLLPPAGS</sequence>
<proteinExistence type="predicted"/>
<name>A0ABU4HXW9_9ACTN</name>
<evidence type="ECO:0000259" key="1">
    <source>
        <dbReference type="PROSITE" id="PS50995"/>
    </source>
</evidence>
<dbReference type="InterPro" id="IPR000835">
    <property type="entry name" value="HTH_MarR-typ"/>
</dbReference>
<dbReference type="InterPro" id="IPR036388">
    <property type="entry name" value="WH-like_DNA-bd_sf"/>
</dbReference>
<dbReference type="SMART" id="SM00347">
    <property type="entry name" value="HTH_MARR"/>
    <property type="match status" value="1"/>
</dbReference>
<reference evidence="3" key="1">
    <citation type="submission" date="2023-07" db="EMBL/GenBank/DDBJ databases">
        <title>Conexibacter stalactiti sp. nov., isolated from stalactites in a lava cave and emended description of the genus Conexibacter.</title>
        <authorList>
            <person name="Lee S.D."/>
        </authorList>
    </citation>
    <scope>NUCLEOTIDE SEQUENCE [LARGE SCALE GENOMIC DNA]</scope>
    <source>
        <strain evidence="3">KCTC 39840</strain>
    </source>
</reference>
<gene>
    <name evidence="2" type="ORF">R7226_27695</name>
</gene>
<comment type="caution">
    <text evidence="2">The sequence shown here is derived from an EMBL/GenBank/DDBJ whole genome shotgun (WGS) entry which is preliminary data.</text>
</comment>
<reference evidence="2 3" key="2">
    <citation type="submission" date="2023-10" db="EMBL/GenBank/DDBJ databases">
        <authorList>
            <person name="Han X.F."/>
        </authorList>
    </citation>
    <scope>NUCLEOTIDE SEQUENCE [LARGE SCALE GENOMIC DNA]</scope>
    <source>
        <strain evidence="2 3">KCTC 39840</strain>
    </source>
</reference>
<evidence type="ECO:0000313" key="3">
    <source>
        <dbReference type="Proteomes" id="UP001284601"/>
    </source>
</evidence>